<proteinExistence type="predicted"/>
<dbReference type="CDD" id="cd15543">
    <property type="entry name" value="PHD_RSF1"/>
    <property type="match status" value="1"/>
</dbReference>
<evidence type="ECO:0000259" key="7">
    <source>
        <dbReference type="PROSITE" id="PS50280"/>
    </source>
</evidence>
<keyword evidence="1" id="KW-0479">Metal-binding</keyword>
<dbReference type="Proteomes" id="UP001605036">
    <property type="component" value="Unassembled WGS sequence"/>
</dbReference>
<evidence type="ECO:0000256" key="1">
    <source>
        <dbReference type="ARBA" id="ARBA00022723"/>
    </source>
</evidence>
<dbReference type="CDD" id="cd10539">
    <property type="entry name" value="SET_ATXR5_6-like"/>
    <property type="match status" value="1"/>
</dbReference>
<sequence length="390" mass="44415">MAANRRGNKRGRSVLSLDVWEDQYCKCAEQAQKRRREQSRVSKSTRRYAAREGRDDTLTVRDYNAGACENSEDVVDKYAEQRCESCGSGDDDAEMVLCDRCDAGFHIYCLRPILVSVPAEEWFCPSCTKPPAIQEFPKIQTKIIDFFRIEKFSGVPDTKKRRRHGGILTFSKRSRKLAVHIPSKDPRRLLEQMRSLATALTTSNIEYSDELTYPLGCAPRESNDASLEVGGMQEMNKDDRAAYELSKQMWREGQVAPLIVTHDPGQGFVVEADSPIKDMTIVAEYTGDVDFMRNRVNDDGNSIMGLLFTEEPSKELVICPDKRANIARFVSGINNHTREGKKKQNLRCIRYNVDGEARALLIAIRDIAKGERLYYDYNAYLSDYPTHCFL</sequence>
<dbReference type="Gene3D" id="2.30.30.1150">
    <property type="match status" value="1"/>
</dbReference>
<dbReference type="AlphaFoldDB" id="A0ABD1ZNF6"/>
<dbReference type="PROSITE" id="PS50280">
    <property type="entry name" value="SET"/>
    <property type="match status" value="1"/>
</dbReference>
<dbReference type="InterPro" id="IPR053114">
    <property type="entry name" value="ATXR5/ATXR6"/>
</dbReference>
<name>A0ABD1ZNF6_9MARC</name>
<dbReference type="InterPro" id="IPR019787">
    <property type="entry name" value="Znf_PHD-finger"/>
</dbReference>
<dbReference type="Pfam" id="PF00856">
    <property type="entry name" value="SET"/>
    <property type="match status" value="1"/>
</dbReference>
<dbReference type="PROSITE" id="PS50016">
    <property type="entry name" value="ZF_PHD_2"/>
    <property type="match status" value="1"/>
</dbReference>
<dbReference type="InterPro" id="IPR011011">
    <property type="entry name" value="Znf_FYVE_PHD"/>
</dbReference>
<dbReference type="InterPro" id="IPR046341">
    <property type="entry name" value="SET_dom_sf"/>
</dbReference>
<dbReference type="SMART" id="SM00249">
    <property type="entry name" value="PHD"/>
    <property type="match status" value="1"/>
</dbReference>
<evidence type="ECO:0000313" key="9">
    <source>
        <dbReference type="Proteomes" id="UP001605036"/>
    </source>
</evidence>
<protein>
    <recommendedName>
        <fullName evidence="10">Histone-lysine N-methyltransferase</fullName>
    </recommendedName>
</protein>
<evidence type="ECO:0000256" key="3">
    <source>
        <dbReference type="ARBA" id="ARBA00022833"/>
    </source>
</evidence>
<feature type="domain" description="SET" evidence="7">
    <location>
        <begin position="256"/>
        <end position="378"/>
    </location>
</feature>
<evidence type="ECO:0000259" key="6">
    <source>
        <dbReference type="PROSITE" id="PS50016"/>
    </source>
</evidence>
<dbReference type="InterPro" id="IPR001965">
    <property type="entry name" value="Znf_PHD"/>
</dbReference>
<dbReference type="Gene3D" id="2.170.270.10">
    <property type="entry name" value="SET domain"/>
    <property type="match status" value="1"/>
</dbReference>
<dbReference type="SUPFAM" id="SSF82199">
    <property type="entry name" value="SET domain"/>
    <property type="match status" value="1"/>
</dbReference>
<gene>
    <name evidence="8" type="ORF">R1flu_020998</name>
</gene>
<dbReference type="PANTHER" id="PTHR48442:SF1">
    <property type="entry name" value="SET DOMAIN-CONTAINING PROTEIN"/>
    <property type="match status" value="1"/>
</dbReference>
<dbReference type="GO" id="GO:0006325">
    <property type="term" value="P:chromatin organization"/>
    <property type="evidence" value="ECO:0007669"/>
    <property type="project" value="UniProtKB-KW"/>
</dbReference>
<dbReference type="GO" id="GO:0008270">
    <property type="term" value="F:zinc ion binding"/>
    <property type="evidence" value="ECO:0007669"/>
    <property type="project" value="UniProtKB-KW"/>
</dbReference>
<evidence type="ECO:0000256" key="5">
    <source>
        <dbReference type="PROSITE-ProRule" id="PRU00146"/>
    </source>
</evidence>
<accession>A0ABD1ZNF6</accession>
<reference evidence="8 9" key="1">
    <citation type="submission" date="2024-09" db="EMBL/GenBank/DDBJ databases">
        <title>Chromosome-scale assembly of Riccia fluitans.</title>
        <authorList>
            <person name="Paukszto L."/>
            <person name="Sawicki J."/>
            <person name="Karawczyk K."/>
            <person name="Piernik-Szablinska J."/>
            <person name="Szczecinska M."/>
            <person name="Mazdziarz M."/>
        </authorList>
    </citation>
    <scope>NUCLEOTIDE SEQUENCE [LARGE SCALE GENOMIC DNA]</scope>
    <source>
        <strain evidence="8">Rf_01</strain>
        <tissue evidence="8">Aerial parts of the thallus</tissue>
    </source>
</reference>
<keyword evidence="4" id="KW-0156">Chromatin regulator</keyword>
<comment type="caution">
    <text evidence="8">The sequence shown here is derived from an EMBL/GenBank/DDBJ whole genome shotgun (WGS) entry which is preliminary data.</text>
</comment>
<dbReference type="EMBL" id="JBHFFA010000001">
    <property type="protein sequence ID" value="KAL2652870.1"/>
    <property type="molecule type" value="Genomic_DNA"/>
</dbReference>
<dbReference type="PROSITE" id="PS01359">
    <property type="entry name" value="ZF_PHD_1"/>
    <property type="match status" value="1"/>
</dbReference>
<dbReference type="SUPFAM" id="SSF57903">
    <property type="entry name" value="FYVE/PHD zinc finger"/>
    <property type="match status" value="1"/>
</dbReference>
<organism evidence="8 9">
    <name type="scientific">Riccia fluitans</name>
    <dbReference type="NCBI Taxonomy" id="41844"/>
    <lineage>
        <taxon>Eukaryota</taxon>
        <taxon>Viridiplantae</taxon>
        <taxon>Streptophyta</taxon>
        <taxon>Embryophyta</taxon>
        <taxon>Marchantiophyta</taxon>
        <taxon>Marchantiopsida</taxon>
        <taxon>Marchantiidae</taxon>
        <taxon>Marchantiales</taxon>
        <taxon>Ricciaceae</taxon>
        <taxon>Riccia</taxon>
    </lineage>
</organism>
<evidence type="ECO:0008006" key="10">
    <source>
        <dbReference type="Google" id="ProtNLM"/>
    </source>
</evidence>
<dbReference type="Pfam" id="PF00628">
    <property type="entry name" value="PHD"/>
    <property type="match status" value="1"/>
</dbReference>
<keyword evidence="2 5" id="KW-0863">Zinc-finger</keyword>
<evidence type="ECO:0000313" key="8">
    <source>
        <dbReference type="EMBL" id="KAL2652870.1"/>
    </source>
</evidence>
<dbReference type="InterPro" id="IPR019786">
    <property type="entry name" value="Zinc_finger_PHD-type_CS"/>
</dbReference>
<feature type="domain" description="PHD-type" evidence="6">
    <location>
        <begin position="80"/>
        <end position="130"/>
    </location>
</feature>
<evidence type="ECO:0000256" key="2">
    <source>
        <dbReference type="ARBA" id="ARBA00022771"/>
    </source>
</evidence>
<keyword evidence="3" id="KW-0862">Zinc</keyword>
<dbReference type="PANTHER" id="PTHR48442">
    <property type="entry name" value="SET DOMAIN-CONTAINING PROTEIN"/>
    <property type="match status" value="1"/>
</dbReference>
<evidence type="ECO:0000256" key="4">
    <source>
        <dbReference type="ARBA" id="ARBA00022853"/>
    </source>
</evidence>
<dbReference type="InterPro" id="IPR001214">
    <property type="entry name" value="SET_dom"/>
</dbReference>
<keyword evidence="9" id="KW-1185">Reference proteome</keyword>